<sequence>MASFADARTARIRHVPGLNGGCEVCLNTIEPGQKYVRFSATPHSDEWDGDTWAHIKAHAPAGRCIQKEGTSRG</sequence>
<keyword evidence="2" id="KW-1185">Reference proteome</keyword>
<evidence type="ECO:0000313" key="1">
    <source>
        <dbReference type="EMBL" id="GAA4209539.1"/>
    </source>
</evidence>
<dbReference type="RefSeq" id="WP_344923199.1">
    <property type="nucleotide sequence ID" value="NZ_BAABAQ010000020.1"/>
</dbReference>
<protein>
    <recommendedName>
        <fullName evidence="3">DUF397 domain-containing protein</fullName>
    </recommendedName>
</protein>
<name>A0ABP8BLT4_9ACTN</name>
<comment type="caution">
    <text evidence="1">The sequence shown here is derived from an EMBL/GenBank/DDBJ whole genome shotgun (WGS) entry which is preliminary data.</text>
</comment>
<reference evidence="2" key="1">
    <citation type="journal article" date="2019" name="Int. J. Syst. Evol. Microbiol.">
        <title>The Global Catalogue of Microorganisms (GCM) 10K type strain sequencing project: providing services to taxonomists for standard genome sequencing and annotation.</title>
        <authorList>
            <consortium name="The Broad Institute Genomics Platform"/>
            <consortium name="The Broad Institute Genome Sequencing Center for Infectious Disease"/>
            <person name="Wu L."/>
            <person name="Ma J."/>
        </authorList>
    </citation>
    <scope>NUCLEOTIDE SEQUENCE [LARGE SCALE GENOMIC DNA]</scope>
    <source>
        <strain evidence="2">JCM 17388</strain>
    </source>
</reference>
<evidence type="ECO:0008006" key="3">
    <source>
        <dbReference type="Google" id="ProtNLM"/>
    </source>
</evidence>
<organism evidence="1 2">
    <name type="scientific">Streptosporangium oxazolinicum</name>
    <dbReference type="NCBI Taxonomy" id="909287"/>
    <lineage>
        <taxon>Bacteria</taxon>
        <taxon>Bacillati</taxon>
        <taxon>Actinomycetota</taxon>
        <taxon>Actinomycetes</taxon>
        <taxon>Streptosporangiales</taxon>
        <taxon>Streptosporangiaceae</taxon>
        <taxon>Streptosporangium</taxon>
    </lineage>
</organism>
<proteinExistence type="predicted"/>
<accession>A0ABP8BLT4</accession>
<dbReference type="EMBL" id="BAABAQ010000020">
    <property type="protein sequence ID" value="GAA4209539.1"/>
    <property type="molecule type" value="Genomic_DNA"/>
</dbReference>
<evidence type="ECO:0000313" key="2">
    <source>
        <dbReference type="Proteomes" id="UP001501251"/>
    </source>
</evidence>
<gene>
    <name evidence="1" type="ORF">GCM10022252_76210</name>
</gene>
<dbReference type="Proteomes" id="UP001501251">
    <property type="component" value="Unassembled WGS sequence"/>
</dbReference>